<reference evidence="2" key="1">
    <citation type="submission" date="2023-05" db="EMBL/GenBank/DDBJ databases">
        <authorList>
            <person name="Zhang X."/>
        </authorList>
    </citation>
    <scope>NUCLEOTIDE SEQUENCE</scope>
    <source>
        <strain evidence="2">BD1B2-1</strain>
    </source>
</reference>
<accession>A0AAE3R182</accession>
<dbReference type="Proteomes" id="UP001232063">
    <property type="component" value="Unassembled WGS sequence"/>
</dbReference>
<dbReference type="SUPFAM" id="SSF46955">
    <property type="entry name" value="Putative DNA-binding domain"/>
    <property type="match status" value="1"/>
</dbReference>
<dbReference type="AlphaFoldDB" id="A0AAE3R182"/>
<evidence type="ECO:0000313" key="2">
    <source>
        <dbReference type="EMBL" id="MDJ1501854.1"/>
    </source>
</evidence>
<dbReference type="InterPro" id="IPR041657">
    <property type="entry name" value="HTH_17"/>
</dbReference>
<comment type="caution">
    <text evidence="2">The sequence shown here is derived from an EMBL/GenBank/DDBJ whole genome shotgun (WGS) entry which is preliminary data.</text>
</comment>
<evidence type="ECO:0000313" key="3">
    <source>
        <dbReference type="Proteomes" id="UP001232063"/>
    </source>
</evidence>
<protein>
    <submittedName>
        <fullName evidence="2">Helix-turn-helix domain-containing protein</fullName>
    </submittedName>
</protein>
<feature type="domain" description="Helix-turn-helix" evidence="1">
    <location>
        <begin position="49"/>
        <end position="92"/>
    </location>
</feature>
<sequence length="115" mass="13667">MELEDEIKTLTVAFQEFLIGLTKQQINIVRSEVYKMVESIEDQEREALMKMDDVAKELQVSKATISVWLKQGKIPGHYISNRLFFFRKEIYAAIRNEPSLEKYKRIKKRKANRTR</sequence>
<gene>
    <name evidence="2" type="ORF">QNI22_14395</name>
</gene>
<dbReference type="EMBL" id="JASJOU010000004">
    <property type="protein sequence ID" value="MDJ1501854.1"/>
    <property type="molecule type" value="Genomic_DNA"/>
</dbReference>
<dbReference type="InterPro" id="IPR009061">
    <property type="entry name" value="DNA-bd_dom_put_sf"/>
</dbReference>
<name>A0AAE3R182_9BACT</name>
<dbReference type="Pfam" id="PF12728">
    <property type="entry name" value="HTH_17"/>
    <property type="match status" value="1"/>
</dbReference>
<dbReference type="RefSeq" id="WP_314511534.1">
    <property type="nucleotide sequence ID" value="NZ_JASJOU010000004.1"/>
</dbReference>
<proteinExistence type="predicted"/>
<evidence type="ECO:0000259" key="1">
    <source>
        <dbReference type="Pfam" id="PF12728"/>
    </source>
</evidence>
<keyword evidence="3" id="KW-1185">Reference proteome</keyword>
<organism evidence="2 3">
    <name type="scientific">Xanthocytophaga agilis</name>
    <dbReference type="NCBI Taxonomy" id="3048010"/>
    <lineage>
        <taxon>Bacteria</taxon>
        <taxon>Pseudomonadati</taxon>
        <taxon>Bacteroidota</taxon>
        <taxon>Cytophagia</taxon>
        <taxon>Cytophagales</taxon>
        <taxon>Rhodocytophagaceae</taxon>
        <taxon>Xanthocytophaga</taxon>
    </lineage>
</organism>